<dbReference type="RefSeq" id="WP_278441740.1">
    <property type="nucleotide sequence ID" value="NZ_CAXBMG010000035.1"/>
</dbReference>
<evidence type="ECO:0000313" key="3">
    <source>
        <dbReference type="EMBL" id="HCO23751.1"/>
    </source>
</evidence>
<feature type="compositionally biased region" description="Basic and acidic residues" evidence="1">
    <location>
        <begin position="184"/>
        <end position="208"/>
    </location>
</feature>
<accession>A0A3D3R4F0</accession>
<evidence type="ECO:0000313" key="4">
    <source>
        <dbReference type="Proteomes" id="UP000263642"/>
    </source>
</evidence>
<feature type="compositionally biased region" description="Basic residues" evidence="1">
    <location>
        <begin position="159"/>
        <end position="169"/>
    </location>
</feature>
<dbReference type="AlphaFoldDB" id="A0A3D3R4F0"/>
<name>A0A3D3R4F0_9PLAN</name>
<keyword evidence="2" id="KW-0472">Membrane</keyword>
<feature type="compositionally biased region" description="Basic residues" evidence="1">
    <location>
        <begin position="94"/>
        <end position="110"/>
    </location>
</feature>
<keyword evidence="2" id="KW-1133">Transmembrane helix</keyword>
<evidence type="ECO:0000256" key="2">
    <source>
        <dbReference type="SAM" id="Phobius"/>
    </source>
</evidence>
<comment type="caution">
    <text evidence="3">The sequence shown here is derived from an EMBL/GenBank/DDBJ whole genome shotgun (WGS) entry which is preliminary data.</text>
</comment>
<proteinExistence type="predicted"/>
<feature type="compositionally biased region" description="Basic and acidic residues" evidence="1">
    <location>
        <begin position="122"/>
        <end position="144"/>
    </location>
</feature>
<keyword evidence="2" id="KW-0812">Transmembrane</keyword>
<dbReference type="EMBL" id="DQAY01000069">
    <property type="protein sequence ID" value="HCO23751.1"/>
    <property type="molecule type" value="Genomic_DNA"/>
</dbReference>
<dbReference type="Proteomes" id="UP000263642">
    <property type="component" value="Unassembled WGS sequence"/>
</dbReference>
<organism evidence="3 4">
    <name type="scientific">Gimesia maris</name>
    <dbReference type="NCBI Taxonomy" id="122"/>
    <lineage>
        <taxon>Bacteria</taxon>
        <taxon>Pseudomonadati</taxon>
        <taxon>Planctomycetota</taxon>
        <taxon>Planctomycetia</taxon>
        <taxon>Planctomycetales</taxon>
        <taxon>Planctomycetaceae</taxon>
        <taxon>Gimesia</taxon>
    </lineage>
</organism>
<protein>
    <submittedName>
        <fullName evidence="3">Uncharacterized protein</fullName>
    </submittedName>
</protein>
<sequence length="233" mass="26338">MEFPILAAGDDIIGVIVGVIFLLISAASAIGNIAKEKNKPQPGKVKEKAALQKELEKFLQEAMNPQAEKKGKPVEVDSFEDDVQATTSVQQPPARRRREKQPSRPQRRRAQQGSKTVSPQKTVKEPKVQVSARERAELQEEARQKRLGGSMRDRIEKSQKKHLQSRIHRKADNEASRPQSDLFGSKENETRHSSDGKRGGSRQLRELLRDRKSFQQAIILNEILSPPLSRRRS</sequence>
<gene>
    <name evidence="3" type="ORF">DIT97_12115</name>
</gene>
<feature type="region of interest" description="Disordered" evidence="1">
    <location>
        <begin position="62"/>
        <end position="208"/>
    </location>
</feature>
<evidence type="ECO:0000256" key="1">
    <source>
        <dbReference type="SAM" id="MobiDB-lite"/>
    </source>
</evidence>
<feature type="transmembrane region" description="Helical" evidence="2">
    <location>
        <begin position="12"/>
        <end position="34"/>
    </location>
</feature>
<reference evidence="3 4" key="1">
    <citation type="journal article" date="2018" name="Nat. Biotechnol.">
        <title>A standardized bacterial taxonomy based on genome phylogeny substantially revises the tree of life.</title>
        <authorList>
            <person name="Parks D.H."/>
            <person name="Chuvochina M."/>
            <person name="Waite D.W."/>
            <person name="Rinke C."/>
            <person name="Skarshewski A."/>
            <person name="Chaumeil P.A."/>
            <person name="Hugenholtz P."/>
        </authorList>
    </citation>
    <scope>NUCLEOTIDE SEQUENCE [LARGE SCALE GENOMIC DNA]</scope>
    <source>
        <strain evidence="3">UBA9375</strain>
    </source>
</reference>